<reference evidence="5" key="1">
    <citation type="submission" date="2021-01" db="EMBL/GenBank/DDBJ databases">
        <authorList>
            <person name="Corre E."/>
            <person name="Pelletier E."/>
            <person name="Niang G."/>
            <person name="Scheremetjew M."/>
            <person name="Finn R."/>
            <person name="Kale V."/>
            <person name="Holt S."/>
            <person name="Cochrane G."/>
            <person name="Meng A."/>
            <person name="Brown T."/>
            <person name="Cohen L."/>
        </authorList>
    </citation>
    <scope>NUCLEOTIDE SEQUENCE</scope>
    <source>
        <strain evidence="5">CCMP1897</strain>
    </source>
</reference>
<feature type="compositionally biased region" description="Basic and acidic residues" evidence="2">
    <location>
        <begin position="563"/>
        <end position="579"/>
    </location>
</feature>
<accession>A0A7S3UEK2</accession>
<evidence type="ECO:0000256" key="1">
    <source>
        <dbReference type="SAM" id="Coils"/>
    </source>
</evidence>
<evidence type="ECO:0000313" key="5">
    <source>
        <dbReference type="EMBL" id="CAE0612458.1"/>
    </source>
</evidence>
<feature type="signal peptide" evidence="4">
    <location>
        <begin position="1"/>
        <end position="26"/>
    </location>
</feature>
<protein>
    <recommendedName>
        <fullName evidence="6">ER membrane protein complex subunit 1</fullName>
    </recommendedName>
</protein>
<feature type="transmembrane region" description="Helical" evidence="3">
    <location>
        <begin position="482"/>
        <end position="500"/>
    </location>
</feature>
<keyword evidence="3" id="KW-1133">Transmembrane helix</keyword>
<name>A0A7S3UEK2_9CHLO</name>
<feature type="coiled-coil region" evidence="1">
    <location>
        <begin position="33"/>
        <end position="61"/>
    </location>
</feature>
<dbReference type="PANTHER" id="PTHR35464">
    <property type="entry name" value="OS06G0115200 PROTEIN"/>
    <property type="match status" value="1"/>
</dbReference>
<feature type="region of interest" description="Disordered" evidence="2">
    <location>
        <begin position="528"/>
        <end position="605"/>
    </location>
</feature>
<keyword evidence="3" id="KW-0812">Transmembrane</keyword>
<feature type="compositionally biased region" description="Polar residues" evidence="2">
    <location>
        <begin position="528"/>
        <end position="537"/>
    </location>
</feature>
<evidence type="ECO:0008006" key="6">
    <source>
        <dbReference type="Google" id="ProtNLM"/>
    </source>
</evidence>
<dbReference type="AlphaFoldDB" id="A0A7S3UEK2"/>
<feature type="chain" id="PRO_5030751092" description="ER membrane protein complex subunit 1" evidence="4">
    <location>
        <begin position="27"/>
        <end position="605"/>
    </location>
</feature>
<keyword evidence="4" id="KW-0732">Signal</keyword>
<dbReference type="InterPro" id="IPR045288">
    <property type="entry name" value="At1g75140-like"/>
</dbReference>
<dbReference type="EMBL" id="HBIS01007011">
    <property type="protein sequence ID" value="CAE0612458.1"/>
    <property type="molecule type" value="Transcribed_RNA"/>
</dbReference>
<keyword evidence="3" id="KW-0472">Membrane</keyword>
<keyword evidence="1" id="KW-0175">Coiled coil</keyword>
<dbReference type="PANTHER" id="PTHR35464:SF1">
    <property type="entry name" value="OS06G0115200 PROTEIN"/>
    <property type="match status" value="1"/>
</dbReference>
<proteinExistence type="predicted"/>
<feature type="compositionally biased region" description="Basic and acidic residues" evidence="2">
    <location>
        <begin position="546"/>
        <end position="555"/>
    </location>
</feature>
<evidence type="ECO:0000256" key="3">
    <source>
        <dbReference type="SAM" id="Phobius"/>
    </source>
</evidence>
<evidence type="ECO:0000256" key="2">
    <source>
        <dbReference type="SAM" id="MobiDB-lite"/>
    </source>
</evidence>
<organism evidence="5">
    <name type="scientific">Picocystis salinarum</name>
    <dbReference type="NCBI Taxonomy" id="88271"/>
    <lineage>
        <taxon>Eukaryota</taxon>
        <taxon>Viridiplantae</taxon>
        <taxon>Chlorophyta</taxon>
        <taxon>Picocystophyceae</taxon>
        <taxon>Picocystales</taxon>
        <taxon>Picocystaceae</taxon>
        <taxon>Picocystis</taxon>
    </lineage>
</organism>
<sequence>MARRKRRVCFHGFAALLWILLIGVAAQPEWQEARRLQQMAVQAAEEALELQRKALDVMQKAQPEWKSNAKEAIEKVQFDASVLKKKDAVESERKRPLQTRIVAKKGSAWEDSFDMQAMVQLESDATAIAMWPRKEKRGLSKYVASSDTAGNVYVFDGDGNTVDEWKEDSVLVHDPTGSSTKRPKTKTLVFLERYKTKGMALVAGLEDGTMRVFDAQETRTKHPENRRRYLYNFQLVPQRKLLPPKNVIGIAKVSTCIQGSSSRIMGIDGAGTISLFNFDTGMFEGTARAPGRVVDVYGKATPLLFLENGIAKFDPQLLEVQFFTCEGLNGSTIVATQQDSQASARFYAVTSEMEILTIYATAKSRGREVCRVRARVPADLSNAGELKGMSTVKNYLLILGSRSISLFNTTLTKRGKYHVTPVLEAKIDGIGEQLGIDGSKHAIVAANGNADQGLAVALQGGYLINYRSVLPQPPKYKDKKRFLLLGQPIIIIGMAAFVLYQYRSKRKKYMSDFEQQERMAELFGQMKNMQSPDTSSPVHEGPSFTKETEASKEHVGSFQSRGKASDAKYDASDRARLMEKLSSLRSEHNSTPFPPFWSASEKKDM</sequence>
<gene>
    <name evidence="5" type="ORF">PSAL00342_LOCUS6357</name>
</gene>
<evidence type="ECO:0000256" key="4">
    <source>
        <dbReference type="SAM" id="SignalP"/>
    </source>
</evidence>